<comment type="similarity">
    <text evidence="1">Belongs to the bacterial solute-binding protein 5 family.</text>
</comment>
<dbReference type="InterPro" id="IPR000914">
    <property type="entry name" value="SBP_5_dom"/>
</dbReference>
<gene>
    <name evidence="5" type="ORF">LB359_03440</name>
</gene>
<proteinExistence type="inferred from homology"/>
<dbReference type="EMBL" id="JAIUEN010000020">
    <property type="protein sequence ID" value="MCE3361411.1"/>
    <property type="molecule type" value="Genomic_DNA"/>
</dbReference>
<reference evidence="5" key="1">
    <citation type="journal article" date="2021" name="Front Med (Lausanne)">
        <title>The Prevalence and Determinants of Fusidic Acid Resistance Among Methicillin-Resistant Staphylococcus aureus Clinical Isolates in China.</title>
        <authorList>
            <person name="Zhao H."/>
            <person name="Wang X."/>
            <person name="Wang B."/>
            <person name="Xu Y."/>
            <person name="Rao L."/>
            <person name="Wan B."/>
            <person name="Guo Y."/>
            <person name="Wu X."/>
            <person name="Yu J."/>
            <person name="Chen L."/>
            <person name="Li M."/>
            <person name="Yu F."/>
        </authorList>
    </citation>
    <scope>NUCLEOTIDE SEQUENCE</scope>
    <source>
        <strain evidence="5">NC-4</strain>
    </source>
</reference>
<dbReference type="GO" id="GO:0015833">
    <property type="term" value="P:peptide transport"/>
    <property type="evidence" value="ECO:0007669"/>
    <property type="project" value="TreeGrafter"/>
</dbReference>
<evidence type="ECO:0000259" key="4">
    <source>
        <dbReference type="Pfam" id="PF00496"/>
    </source>
</evidence>
<dbReference type="Proteomes" id="UP001200271">
    <property type="component" value="Unassembled WGS sequence"/>
</dbReference>
<keyword evidence="3" id="KW-0732">Signal</keyword>
<accession>A0AAW4Y4Z1</accession>
<dbReference type="InterPro" id="IPR039424">
    <property type="entry name" value="SBP_5"/>
</dbReference>
<dbReference type="GO" id="GO:1904680">
    <property type="term" value="F:peptide transmembrane transporter activity"/>
    <property type="evidence" value="ECO:0007669"/>
    <property type="project" value="TreeGrafter"/>
</dbReference>
<dbReference type="Pfam" id="PF00496">
    <property type="entry name" value="SBP_bac_5"/>
    <property type="match status" value="1"/>
</dbReference>
<name>A0AAW4Y4Z1_STAAU</name>
<feature type="domain" description="Solute-binding protein family 5" evidence="4">
    <location>
        <begin position="2"/>
        <end position="111"/>
    </location>
</feature>
<dbReference type="PANTHER" id="PTHR30290">
    <property type="entry name" value="PERIPLASMIC BINDING COMPONENT OF ABC TRANSPORTER"/>
    <property type="match status" value="1"/>
</dbReference>
<dbReference type="PANTHER" id="PTHR30290:SF9">
    <property type="entry name" value="OLIGOPEPTIDE-BINDING PROTEIN APPA"/>
    <property type="match status" value="1"/>
</dbReference>
<evidence type="ECO:0000256" key="2">
    <source>
        <dbReference type="ARBA" id="ARBA00022448"/>
    </source>
</evidence>
<comment type="caution">
    <text evidence="5">The sequence shown here is derived from an EMBL/GenBank/DDBJ whole genome shotgun (WGS) entry which is preliminary data.</text>
</comment>
<evidence type="ECO:0000313" key="6">
    <source>
        <dbReference type="Proteomes" id="UP001200271"/>
    </source>
</evidence>
<dbReference type="Gene3D" id="3.10.105.10">
    <property type="entry name" value="Dipeptide-binding Protein, Domain 3"/>
    <property type="match status" value="1"/>
</dbReference>
<keyword evidence="2" id="KW-0813">Transport</keyword>
<dbReference type="SUPFAM" id="SSF53850">
    <property type="entry name" value="Periplasmic binding protein-like II"/>
    <property type="match status" value="1"/>
</dbReference>
<sequence length="194" mass="22519">KYDPEKAKKILDKLGYKDRDGDGFREDPKGNKFEINFKHYSGSNPTFEPRTAAIKDFWEKVGLKTNVKLVEFGKYNEDLANASKDMEVYFRSWAGGTDPDPSDLYHTDRPQNEMRTVLPKSDQYLDDALDFEKVGIDEKKRKDIYVKWQKYMNDELPGLPMFQGKSITIVNDKVRNLDIEIGTDQSLYNLTKEA</sequence>
<evidence type="ECO:0000256" key="3">
    <source>
        <dbReference type="ARBA" id="ARBA00022729"/>
    </source>
</evidence>
<protein>
    <submittedName>
        <fullName evidence="5">ABC transporter substrate-binding protein</fullName>
    </submittedName>
</protein>
<evidence type="ECO:0000313" key="5">
    <source>
        <dbReference type="EMBL" id="MCE3361411.1"/>
    </source>
</evidence>
<organism evidence="5 6">
    <name type="scientific">Staphylococcus aureus</name>
    <dbReference type="NCBI Taxonomy" id="1280"/>
    <lineage>
        <taxon>Bacteria</taxon>
        <taxon>Bacillati</taxon>
        <taxon>Bacillota</taxon>
        <taxon>Bacilli</taxon>
        <taxon>Bacillales</taxon>
        <taxon>Staphylococcaceae</taxon>
        <taxon>Staphylococcus</taxon>
    </lineage>
</organism>
<feature type="non-terminal residue" evidence="5">
    <location>
        <position position="1"/>
    </location>
</feature>
<evidence type="ECO:0000256" key="1">
    <source>
        <dbReference type="ARBA" id="ARBA00005695"/>
    </source>
</evidence>
<reference evidence="5" key="2">
    <citation type="submission" date="2023-08" db="EMBL/GenBank/DDBJ databases">
        <authorList>
            <person name="Zhao H."/>
            <person name="Wang X."/>
        </authorList>
    </citation>
    <scope>NUCLEOTIDE SEQUENCE</scope>
    <source>
        <strain evidence="5">NC-4</strain>
    </source>
</reference>
<dbReference type="AlphaFoldDB" id="A0AAW4Y4Z1"/>